<evidence type="ECO:0000313" key="1">
    <source>
        <dbReference type="EMBL" id="QED92997.1"/>
    </source>
</evidence>
<dbReference type="CDD" id="cd11586">
    <property type="entry name" value="VbhA_like"/>
    <property type="match status" value="1"/>
</dbReference>
<evidence type="ECO:0000313" key="2">
    <source>
        <dbReference type="Proteomes" id="UP000326695"/>
    </source>
</evidence>
<organism evidence="1 2">
    <name type="scientific">Eikenella exigua</name>
    <dbReference type="NCBI Taxonomy" id="2528037"/>
    <lineage>
        <taxon>Bacteria</taxon>
        <taxon>Pseudomonadati</taxon>
        <taxon>Pseudomonadota</taxon>
        <taxon>Betaproteobacteria</taxon>
        <taxon>Neisseriales</taxon>
        <taxon>Neisseriaceae</taxon>
        <taxon>Eikenella</taxon>
    </lineage>
</organism>
<proteinExistence type="predicted"/>
<protein>
    <submittedName>
        <fullName evidence="1">Uncharacterized protein</fullName>
    </submittedName>
</protein>
<reference evidence="2" key="1">
    <citation type="journal article" date="2019" name="J. Anim. Genet.">
        <title>Description and whole genome sequencing of Eikenella exigua sp. nov., isolated from brain abscess and blood.</title>
        <authorList>
            <person name="Stormo K.A."/>
            <person name="Nygaard R.M."/>
            <person name="Bruvold T.S."/>
            <person name="Dimmen G."/>
            <person name="Lindemann P.C."/>
            <person name="Jordal S."/>
            <person name="Kommedal O."/>
        </authorList>
    </citation>
    <scope>NUCLEOTIDE SEQUENCE [LARGE SCALE GENOMIC DNA]</scope>
    <source>
        <strain evidence="2">PXX</strain>
        <plasmid evidence="2">unnamed1</plasmid>
    </source>
</reference>
<dbReference type="InterPro" id="IPR033788">
    <property type="entry name" value="VbhA-like"/>
</dbReference>
<dbReference type="KEGG" id="eex:EZJ17_10050"/>
<dbReference type="AlphaFoldDB" id="A0AAX1FAB0"/>
<accession>A0AAX1FAB0</accession>
<dbReference type="Proteomes" id="UP000326695">
    <property type="component" value="Plasmid unnamed1"/>
</dbReference>
<dbReference type="EMBL" id="CP038019">
    <property type="protein sequence ID" value="QED92997.1"/>
    <property type="molecule type" value="Genomic_DNA"/>
</dbReference>
<geneLocation type="plasmid" evidence="1 2">
    <name>unnamed1</name>
</geneLocation>
<keyword evidence="1" id="KW-0614">Plasmid</keyword>
<name>A0AAX1FAB0_9NEIS</name>
<keyword evidence="2" id="KW-1185">Reference proteome</keyword>
<gene>
    <name evidence="1" type="ORF">EZJ17_10050</name>
</gene>
<dbReference type="RefSeq" id="WP_067442137.1">
    <property type="nucleotide sequence ID" value="NZ_CP038019.1"/>
</dbReference>
<sequence length="103" mass="11829">MAELTHEQKQKLLAEFERPKVVKYSPEEIRSGKEIYIQVVASCALEGHAPDDFGKVVTMERIRGELTPEKELQILLQQDPVETERIQAKVARLQELGLSWKDL</sequence>